<keyword evidence="11" id="KW-1185">Reference proteome</keyword>
<reference evidence="9 11" key="1">
    <citation type="submission" date="2016-03" db="EMBL/GenBank/DDBJ databases">
        <title>Spore heat resistance.</title>
        <authorList>
            <person name="Boekhorst J."/>
            <person name="Berendsen E.M."/>
            <person name="Wells-Bennik M.H."/>
            <person name="Kuipers O.P."/>
        </authorList>
    </citation>
    <scope>NUCLEOTIDE SEQUENCE [LARGE SCALE GENOMIC DNA]</scope>
    <source>
        <strain evidence="9 11">AF16</strain>
    </source>
</reference>
<dbReference type="Proteomes" id="UP000286434">
    <property type="component" value="Unassembled WGS sequence"/>
</dbReference>
<sequence length="357" mass="38493">MKKKRFGLSMSLLLTAGMLLGGCGQAKEEPKKEEGKASEFSVAMVTDVGGIDDKSFNQSAWEGLQKFGEENGLKKGKGGYDYLQSQSDADYATNLNKLVRNDFDLIFGIGFLMPDAITEIAEQKPDNKFAIVDSVVKKPNVASIAFKEHEGSFLVGVVAGLMTKTNKIGFVGGMEIPLIEKFESGFIAGVKAVNPNAKVEVQYAGAFDKADKGKAIASSMYASGIDIIYHAAGATGNGVFSEAIDLKKQDPNKEIWVIGVDRDQYEEGKVPGTDKSVTLTSMVKRVDVAVYDLATKTKNGNFPGGQVVEYGLKEDGVGIAPTTKNNVPEDVLKKVDEWKQKIINGEVKVPTTRAELK</sequence>
<feature type="chain" id="PRO_5008093331" evidence="7">
    <location>
        <begin position="27"/>
        <end position="357"/>
    </location>
</feature>
<proteinExistence type="inferred from homology"/>
<comment type="caution">
    <text evidence="9">The sequence shown here is derived from an EMBL/GenBank/DDBJ whole genome shotgun (WGS) entry which is preliminary data.</text>
</comment>
<dbReference type="Pfam" id="PF02608">
    <property type="entry name" value="Bmp"/>
    <property type="match status" value="1"/>
</dbReference>
<accession>A0A178T3Z8</accession>
<reference evidence="10 12" key="2">
    <citation type="submission" date="2019-01" db="EMBL/GenBank/DDBJ databases">
        <title>Anoxybacillus flavithermus in powdered infant formula.</title>
        <authorList>
            <person name="Rhee M.S."/>
            <person name="Choi I.-G."/>
            <person name="Cho T.J."/>
            <person name="Park B."/>
        </authorList>
    </citation>
    <scope>NUCLEOTIDE SEQUENCE [LARGE SCALE GENOMIC DNA]</scope>
    <source>
        <strain evidence="10 12">FHS-PPAM212</strain>
    </source>
</reference>
<evidence type="ECO:0000256" key="6">
    <source>
        <dbReference type="ARBA" id="ARBA00023288"/>
    </source>
</evidence>
<keyword evidence="4 7" id="KW-0732">Signal</keyword>
<dbReference type="InterPro" id="IPR050957">
    <property type="entry name" value="BMP_lipoprotein"/>
</dbReference>
<dbReference type="AlphaFoldDB" id="A0A178T3Z8"/>
<evidence type="ECO:0000256" key="2">
    <source>
        <dbReference type="ARBA" id="ARBA00008610"/>
    </source>
</evidence>
<evidence type="ECO:0000313" key="11">
    <source>
        <dbReference type="Proteomes" id="UP000078336"/>
    </source>
</evidence>
<organism evidence="9 11">
    <name type="scientific">Anoxybacillus flavithermus</name>
    <dbReference type="NCBI Taxonomy" id="33934"/>
    <lineage>
        <taxon>Bacteria</taxon>
        <taxon>Bacillati</taxon>
        <taxon>Bacillota</taxon>
        <taxon>Bacilli</taxon>
        <taxon>Bacillales</taxon>
        <taxon>Anoxybacillaceae</taxon>
        <taxon>Anoxybacillus</taxon>
    </lineage>
</organism>
<dbReference type="PANTHER" id="PTHR34296:SF2">
    <property type="entry name" value="ABC TRANSPORTER GUANOSINE-BINDING PROTEIN NUPN"/>
    <property type="match status" value="1"/>
</dbReference>
<dbReference type="PROSITE" id="PS51257">
    <property type="entry name" value="PROKAR_LIPOPROTEIN"/>
    <property type="match status" value="1"/>
</dbReference>
<evidence type="ECO:0000256" key="1">
    <source>
        <dbReference type="ARBA" id="ARBA00004193"/>
    </source>
</evidence>
<feature type="signal peptide" evidence="7">
    <location>
        <begin position="1"/>
        <end position="26"/>
    </location>
</feature>
<gene>
    <name evidence="10" type="ORF">EA138_12980</name>
    <name evidence="9" type="ORF">TAF16_2840</name>
</gene>
<dbReference type="GO" id="GO:0005886">
    <property type="term" value="C:plasma membrane"/>
    <property type="evidence" value="ECO:0007669"/>
    <property type="project" value="UniProtKB-SubCell"/>
</dbReference>
<evidence type="ECO:0000256" key="5">
    <source>
        <dbReference type="ARBA" id="ARBA00023136"/>
    </source>
</evidence>
<comment type="subcellular location">
    <subcellularLocation>
        <location evidence="1">Cell membrane</location>
        <topology evidence="1">Lipid-anchor</topology>
    </subcellularLocation>
</comment>
<name>A0A178T3Z8_9BACL</name>
<dbReference type="EMBL" id="SBBW01000090">
    <property type="protein sequence ID" value="RWU07949.1"/>
    <property type="molecule type" value="Genomic_DNA"/>
</dbReference>
<comment type="similarity">
    <text evidence="2">Belongs to the BMP lipoprotein family.</text>
</comment>
<evidence type="ECO:0000256" key="7">
    <source>
        <dbReference type="SAM" id="SignalP"/>
    </source>
</evidence>
<dbReference type="InterPro" id="IPR003760">
    <property type="entry name" value="PnrA-like"/>
</dbReference>
<protein>
    <submittedName>
        <fullName evidence="10">BMP family ABC transporter substrate-binding protein</fullName>
    </submittedName>
    <submittedName>
        <fullName evidence="9">Unspecified monosaccharide ABC transport system substrate-binding component</fullName>
    </submittedName>
</protein>
<evidence type="ECO:0000313" key="9">
    <source>
        <dbReference type="EMBL" id="OAO76226.1"/>
    </source>
</evidence>
<dbReference type="CDD" id="cd06354">
    <property type="entry name" value="PBP1_PrnA-like"/>
    <property type="match status" value="1"/>
</dbReference>
<dbReference type="EMBL" id="LUCQ01000178">
    <property type="protein sequence ID" value="OAO76226.1"/>
    <property type="molecule type" value="Genomic_DNA"/>
</dbReference>
<dbReference type="OrthoDB" id="9784230at2"/>
<dbReference type="SUPFAM" id="SSF53822">
    <property type="entry name" value="Periplasmic binding protein-like I"/>
    <property type="match status" value="1"/>
</dbReference>
<evidence type="ECO:0000313" key="10">
    <source>
        <dbReference type="EMBL" id="RWU07949.1"/>
    </source>
</evidence>
<dbReference type="PANTHER" id="PTHR34296">
    <property type="entry name" value="TRANSCRIPTIONAL ACTIVATOR PROTEIN MED"/>
    <property type="match status" value="1"/>
</dbReference>
<keyword evidence="3" id="KW-1003">Cell membrane</keyword>
<keyword evidence="5" id="KW-0472">Membrane</keyword>
<dbReference type="Gene3D" id="3.40.50.2300">
    <property type="match status" value="2"/>
</dbReference>
<dbReference type="PATRIC" id="fig|33934.7.peg.1594"/>
<dbReference type="InterPro" id="IPR028082">
    <property type="entry name" value="Peripla_BP_I"/>
</dbReference>
<evidence type="ECO:0000256" key="4">
    <source>
        <dbReference type="ARBA" id="ARBA00022729"/>
    </source>
</evidence>
<feature type="domain" description="ABC transporter substrate-binding protein PnrA-like" evidence="8">
    <location>
        <begin position="41"/>
        <end position="351"/>
    </location>
</feature>
<evidence type="ECO:0000313" key="12">
    <source>
        <dbReference type="Proteomes" id="UP000286434"/>
    </source>
</evidence>
<dbReference type="Proteomes" id="UP000078336">
    <property type="component" value="Unassembled WGS sequence"/>
</dbReference>
<keyword evidence="6" id="KW-0449">Lipoprotein</keyword>
<evidence type="ECO:0000259" key="8">
    <source>
        <dbReference type="Pfam" id="PF02608"/>
    </source>
</evidence>
<evidence type="ECO:0000256" key="3">
    <source>
        <dbReference type="ARBA" id="ARBA00022475"/>
    </source>
</evidence>
<dbReference type="RefSeq" id="WP_004890982.1">
    <property type="nucleotide sequence ID" value="NZ_CP021838.1"/>
</dbReference>